<dbReference type="AlphaFoldDB" id="A0A7C4KJI1"/>
<keyword evidence="4" id="KW-0645">Protease</keyword>
<feature type="domain" description="Peptidase M50" evidence="14">
    <location>
        <begin position="50"/>
        <end position="190"/>
    </location>
</feature>
<comment type="subcellular location">
    <subcellularLocation>
        <location evidence="2">Membrane</location>
        <topology evidence="2">Multi-pass membrane protein</topology>
    </subcellularLocation>
</comment>
<dbReference type="Pfam" id="PF02163">
    <property type="entry name" value="Peptidase_M50"/>
    <property type="match status" value="1"/>
</dbReference>
<evidence type="ECO:0000256" key="5">
    <source>
        <dbReference type="ARBA" id="ARBA00022692"/>
    </source>
</evidence>
<dbReference type="GO" id="GO:0016020">
    <property type="term" value="C:membrane"/>
    <property type="evidence" value="ECO:0007669"/>
    <property type="project" value="UniProtKB-SubCell"/>
</dbReference>
<dbReference type="InterPro" id="IPR011990">
    <property type="entry name" value="TPR-like_helical_dom_sf"/>
</dbReference>
<reference evidence="15" key="1">
    <citation type="journal article" date="2020" name="mSystems">
        <title>Genome- and Community-Level Interaction Insights into Carbon Utilization and Element Cycling Functions of Hydrothermarchaeota in Hydrothermal Sediment.</title>
        <authorList>
            <person name="Zhou Z."/>
            <person name="Liu Y."/>
            <person name="Xu W."/>
            <person name="Pan J."/>
            <person name="Luo Z.H."/>
            <person name="Li M."/>
        </authorList>
    </citation>
    <scope>NUCLEOTIDE SEQUENCE [LARGE SCALE GENOMIC DNA]</scope>
    <source>
        <strain evidence="15">SpSt-573</strain>
    </source>
</reference>
<dbReference type="GO" id="GO:0046872">
    <property type="term" value="F:metal ion binding"/>
    <property type="evidence" value="ECO:0007669"/>
    <property type="project" value="UniProtKB-KW"/>
</dbReference>
<evidence type="ECO:0000256" key="1">
    <source>
        <dbReference type="ARBA" id="ARBA00001947"/>
    </source>
</evidence>
<sequence>MISGSFLIARFAGTEIRLHWSMLLIIPYVMTTFRPDSLASALRAFLLVGLIFFFVLLHELGHMLVARVFGVRVPSVILWPLGGAAIAEREAGKPLADLLIAAAGPLVNFLLGAGFFLGYWFMALAVRQGVVSLPLLGAASQRTFLFLAVTNILLALTNLIPMYPLDGGRIFRSLVHMVFGKARSNQVTFWLSLALGVGLLTLAVAWGNLLLGVTALLLLAGAVSLNQGLTTSLIRWFARLTGDPGAYLRIADFDPAMEILNRRIEANPRNPLLYLQRGIISFTLDDLLHALGDAERAIHLAPDMVQALLLKGAVAYALKNTPQAWACVQTLEKVRPGWSVNWLNSAILLRDEGDLTGAAQAIQRALEAVANERDRSGLLLMYLVRSSIFYRQGKREAARQDWEEAFRLSSREAMSFPVDRQRIFASDWEWVRDYFAFLEEKAPGSPLILAARGETALRAGQWQQAVEDFTRLMLQMPSLQDVTLYRGQAYEQLGNLERAVADFRRAREISRRAHIRRLAEAHLRALSSS</sequence>
<keyword evidence="10" id="KW-0482">Metalloprotease</keyword>
<accession>A0A7C4KJI1</accession>
<feature type="transmembrane region" description="Helical" evidence="13">
    <location>
        <begin position="143"/>
        <end position="166"/>
    </location>
</feature>
<comment type="similarity">
    <text evidence="3">Belongs to the peptidase M50B family.</text>
</comment>
<keyword evidence="7" id="KW-0378">Hydrolase</keyword>
<evidence type="ECO:0000259" key="14">
    <source>
        <dbReference type="Pfam" id="PF02163"/>
    </source>
</evidence>
<dbReference type="PANTHER" id="PTHR39188:SF3">
    <property type="entry name" value="STAGE IV SPORULATION PROTEIN FB"/>
    <property type="match status" value="1"/>
</dbReference>
<dbReference type="CDD" id="cd06161">
    <property type="entry name" value="S2P-M50_SpoIVFB"/>
    <property type="match status" value="1"/>
</dbReference>
<dbReference type="GO" id="GO:0008237">
    <property type="term" value="F:metallopeptidase activity"/>
    <property type="evidence" value="ECO:0007669"/>
    <property type="project" value="UniProtKB-KW"/>
</dbReference>
<protein>
    <submittedName>
        <fullName evidence="15">Tetratricopeptide repeat protein</fullName>
    </submittedName>
</protein>
<organism evidence="15">
    <name type="scientific">Anaerolinea thermolimosa</name>
    <dbReference type="NCBI Taxonomy" id="229919"/>
    <lineage>
        <taxon>Bacteria</taxon>
        <taxon>Bacillati</taxon>
        <taxon>Chloroflexota</taxon>
        <taxon>Anaerolineae</taxon>
        <taxon>Anaerolineales</taxon>
        <taxon>Anaerolineaceae</taxon>
        <taxon>Anaerolinea</taxon>
    </lineage>
</organism>
<keyword evidence="8" id="KW-0862">Zinc</keyword>
<evidence type="ECO:0000256" key="9">
    <source>
        <dbReference type="ARBA" id="ARBA00022989"/>
    </source>
</evidence>
<keyword evidence="12" id="KW-0802">TPR repeat</keyword>
<gene>
    <name evidence="15" type="ORF">ENT37_14070</name>
</gene>
<feature type="transmembrane region" description="Helical" evidence="13">
    <location>
        <begin position="6"/>
        <end position="29"/>
    </location>
</feature>
<dbReference type="PANTHER" id="PTHR39188">
    <property type="entry name" value="MEMBRANE-ASSOCIATED ZINC METALLOPROTEASE M50B"/>
    <property type="match status" value="1"/>
</dbReference>
<dbReference type="GO" id="GO:0006508">
    <property type="term" value="P:proteolysis"/>
    <property type="evidence" value="ECO:0007669"/>
    <property type="project" value="UniProtKB-KW"/>
</dbReference>
<evidence type="ECO:0000256" key="7">
    <source>
        <dbReference type="ARBA" id="ARBA00022801"/>
    </source>
</evidence>
<feature type="transmembrane region" description="Helical" evidence="13">
    <location>
        <begin position="64"/>
        <end position="86"/>
    </location>
</feature>
<evidence type="ECO:0000256" key="8">
    <source>
        <dbReference type="ARBA" id="ARBA00022833"/>
    </source>
</evidence>
<keyword evidence="5 13" id="KW-0812">Transmembrane</keyword>
<evidence type="ECO:0000256" key="10">
    <source>
        <dbReference type="ARBA" id="ARBA00023049"/>
    </source>
</evidence>
<dbReference type="SMART" id="SM00028">
    <property type="entry name" value="TPR"/>
    <property type="match status" value="6"/>
</dbReference>
<dbReference type="InterPro" id="IPR008915">
    <property type="entry name" value="Peptidase_M50"/>
</dbReference>
<feature type="transmembrane region" description="Helical" evidence="13">
    <location>
        <begin position="98"/>
        <end position="123"/>
    </location>
</feature>
<dbReference type="EMBL" id="DSYK01000705">
    <property type="protein sequence ID" value="HGS22976.1"/>
    <property type="molecule type" value="Genomic_DNA"/>
</dbReference>
<evidence type="ECO:0000256" key="6">
    <source>
        <dbReference type="ARBA" id="ARBA00022723"/>
    </source>
</evidence>
<evidence type="ECO:0000313" key="15">
    <source>
        <dbReference type="EMBL" id="HGS22976.1"/>
    </source>
</evidence>
<feature type="transmembrane region" description="Helical" evidence="13">
    <location>
        <begin position="41"/>
        <end position="58"/>
    </location>
</feature>
<comment type="caution">
    <text evidence="15">The sequence shown here is derived from an EMBL/GenBank/DDBJ whole genome shotgun (WGS) entry which is preliminary data.</text>
</comment>
<feature type="repeat" description="TPR" evidence="12">
    <location>
        <begin position="480"/>
        <end position="513"/>
    </location>
</feature>
<feature type="transmembrane region" description="Helical" evidence="13">
    <location>
        <begin position="212"/>
        <end position="229"/>
    </location>
</feature>
<keyword evidence="6" id="KW-0479">Metal-binding</keyword>
<name>A0A7C4KJI1_9CHLR</name>
<comment type="cofactor">
    <cofactor evidence="1">
        <name>Zn(2+)</name>
        <dbReference type="ChEBI" id="CHEBI:29105"/>
    </cofactor>
</comment>
<evidence type="ECO:0000256" key="3">
    <source>
        <dbReference type="ARBA" id="ARBA00007931"/>
    </source>
</evidence>
<keyword evidence="11 13" id="KW-0472">Membrane</keyword>
<dbReference type="PROSITE" id="PS50005">
    <property type="entry name" value="TPR"/>
    <property type="match status" value="1"/>
</dbReference>
<dbReference type="Gene3D" id="1.25.40.10">
    <property type="entry name" value="Tetratricopeptide repeat domain"/>
    <property type="match status" value="2"/>
</dbReference>
<evidence type="ECO:0000256" key="11">
    <source>
        <dbReference type="ARBA" id="ARBA00023136"/>
    </source>
</evidence>
<dbReference type="InterPro" id="IPR019734">
    <property type="entry name" value="TPR_rpt"/>
</dbReference>
<evidence type="ECO:0000256" key="13">
    <source>
        <dbReference type="SAM" id="Phobius"/>
    </source>
</evidence>
<dbReference type="Pfam" id="PF13432">
    <property type="entry name" value="TPR_16"/>
    <property type="match status" value="1"/>
</dbReference>
<evidence type="ECO:0000256" key="12">
    <source>
        <dbReference type="PROSITE-ProRule" id="PRU00339"/>
    </source>
</evidence>
<evidence type="ECO:0000256" key="4">
    <source>
        <dbReference type="ARBA" id="ARBA00022670"/>
    </source>
</evidence>
<proteinExistence type="inferred from homology"/>
<dbReference type="SUPFAM" id="SSF48452">
    <property type="entry name" value="TPR-like"/>
    <property type="match status" value="2"/>
</dbReference>
<evidence type="ECO:0000256" key="2">
    <source>
        <dbReference type="ARBA" id="ARBA00004141"/>
    </source>
</evidence>
<keyword evidence="9 13" id="KW-1133">Transmembrane helix</keyword>
<feature type="transmembrane region" description="Helical" evidence="13">
    <location>
        <begin position="187"/>
        <end position="206"/>
    </location>
</feature>